<evidence type="ECO:0000256" key="2">
    <source>
        <dbReference type="SAM" id="MobiDB-lite"/>
    </source>
</evidence>
<dbReference type="SUPFAM" id="SSF48452">
    <property type="entry name" value="TPR-like"/>
    <property type="match status" value="1"/>
</dbReference>
<evidence type="ECO:0000259" key="3">
    <source>
        <dbReference type="Pfam" id="PF07593"/>
    </source>
</evidence>
<gene>
    <name evidence="4" type="ORF">Mal15_12890</name>
</gene>
<dbReference type="KEGG" id="smam:Mal15_12890"/>
<dbReference type="Pfam" id="PF07593">
    <property type="entry name" value="UnbV_ASPIC"/>
    <property type="match status" value="1"/>
</dbReference>
<dbReference type="InterPro" id="IPR011519">
    <property type="entry name" value="UnbV_ASPIC"/>
</dbReference>
<name>A0A5B9MAZ3_9BACT</name>
<feature type="domain" description="ASPIC/UnbV" evidence="3">
    <location>
        <begin position="919"/>
        <end position="980"/>
    </location>
</feature>
<dbReference type="InterPro" id="IPR028994">
    <property type="entry name" value="Integrin_alpha_N"/>
</dbReference>
<proteinExistence type="predicted"/>
<evidence type="ECO:0000256" key="1">
    <source>
        <dbReference type="ARBA" id="ARBA00022729"/>
    </source>
</evidence>
<organism evidence="4 5">
    <name type="scientific">Stieleria maiorica</name>
    <dbReference type="NCBI Taxonomy" id="2795974"/>
    <lineage>
        <taxon>Bacteria</taxon>
        <taxon>Pseudomonadati</taxon>
        <taxon>Planctomycetota</taxon>
        <taxon>Planctomycetia</taxon>
        <taxon>Pirellulales</taxon>
        <taxon>Pirellulaceae</taxon>
        <taxon>Stieleria</taxon>
    </lineage>
</organism>
<dbReference type="RefSeq" id="WP_147866959.1">
    <property type="nucleotide sequence ID" value="NZ_CP036264.1"/>
</dbReference>
<dbReference type="PANTHER" id="PTHR16026:SF0">
    <property type="entry name" value="CARTILAGE ACIDIC PROTEIN 1"/>
    <property type="match status" value="1"/>
</dbReference>
<keyword evidence="1" id="KW-0732">Signal</keyword>
<dbReference type="Gene3D" id="2.130.10.130">
    <property type="entry name" value="Integrin alpha, N-terminal"/>
    <property type="match status" value="2"/>
</dbReference>
<dbReference type="Proteomes" id="UP000321353">
    <property type="component" value="Chromosome"/>
</dbReference>
<feature type="region of interest" description="Disordered" evidence="2">
    <location>
        <begin position="447"/>
        <end position="467"/>
    </location>
</feature>
<dbReference type="InterPro" id="IPR011990">
    <property type="entry name" value="TPR-like_helical_dom_sf"/>
</dbReference>
<dbReference type="PANTHER" id="PTHR16026">
    <property type="entry name" value="CARTILAGE ACIDIC PROTEIN 1"/>
    <property type="match status" value="1"/>
</dbReference>
<evidence type="ECO:0000313" key="5">
    <source>
        <dbReference type="Proteomes" id="UP000321353"/>
    </source>
</evidence>
<dbReference type="InterPro" id="IPR013517">
    <property type="entry name" value="FG-GAP"/>
</dbReference>
<dbReference type="Pfam" id="PF13517">
    <property type="entry name" value="FG-GAP_3"/>
    <property type="match status" value="1"/>
</dbReference>
<evidence type="ECO:0000313" key="4">
    <source>
        <dbReference type="EMBL" id="QEF97250.1"/>
    </source>
</evidence>
<dbReference type="Gene3D" id="1.25.40.10">
    <property type="entry name" value="Tetratricopeptide repeat domain"/>
    <property type="match status" value="2"/>
</dbReference>
<accession>A0A5B9MAZ3</accession>
<reference evidence="4 5" key="1">
    <citation type="submission" date="2019-02" db="EMBL/GenBank/DDBJ databases">
        <title>Planctomycetal bacteria perform biofilm scaping via a novel small molecule.</title>
        <authorList>
            <person name="Jeske O."/>
            <person name="Boedeker C."/>
            <person name="Wiegand S."/>
            <person name="Breitling P."/>
            <person name="Kallscheuer N."/>
            <person name="Jogler M."/>
            <person name="Rohde M."/>
            <person name="Petersen J."/>
            <person name="Medema M.H."/>
            <person name="Surup F."/>
            <person name="Jogler C."/>
        </authorList>
    </citation>
    <scope>NUCLEOTIDE SEQUENCE [LARGE SCALE GENOMIC DNA]</scope>
    <source>
        <strain evidence="4 5">Mal15</strain>
    </source>
</reference>
<protein>
    <submittedName>
        <fullName evidence="4">ASPIC and UnbV</fullName>
    </submittedName>
</protein>
<dbReference type="SUPFAM" id="SSF69318">
    <property type="entry name" value="Integrin alpha N-terminal domain"/>
    <property type="match status" value="1"/>
</dbReference>
<dbReference type="EMBL" id="CP036264">
    <property type="protein sequence ID" value="QEF97250.1"/>
    <property type="molecule type" value="Genomic_DNA"/>
</dbReference>
<keyword evidence="5" id="KW-1185">Reference proteome</keyword>
<sequence length="996" mass="110401">MNEAHSWIRFLVWPMLCVVLLSGCGGRNSVEPDTELISLAASTDEPQSEPVESRQSLLKTVLAAIDSDDLAAADAAARKLLIADPGDLQALMLAAKIAENRDDFQGSLQLYREVIERLPTADSAPLDQLVASLVRSGRVYDAIEVLTAWIDRFPNSPQPRLDLAGLAVMVGVPETAIPSLRWLFQHNHGDMETLMLMANPARIEPDLEFCEQLLSRSGQDIRLRFAQARRDAIQLRWERVLEQLEPVVRRHPKFLHAQLLYGRALVESDQLAQLPTWIDTLPADVEELPGYWIVIGRWAETAGRPDVAAHAFLEVQRIDATSFPEHLAGLHRSLLELGLQNDARRVEQQIAWQIGFRDAFKIYLDRDSESQVSALAVANALVDLGRIWEGEAWARHAVALPNDRVDDLKSRYLSIRSKLQPSTPWILPEFNLAAVIRLSGDADAHSLIGSEHRRPQSPRSLRVKSRSPRFENEAVARGFIHTCELAPDAEEKGHWLHQSSGGGIGVIDFDLDSRPDVAAAMLDGRPLQRNSSPNRLFRNLGEEFVDVGESAGYNDSGFSQGITVGDINGDGFPDLFDANIGRNCLFINNGDGTFREVAQQVGLDDDSWSVSAAIADLDSDGNADLFVTNYCAGSRPFEQACFESGRYSACAPLLFEAAGDRVWKGVGNGKMMEMTSEWISPTTPGRGLGLVVGQIDQRDGLDVYVANDMTVNHLWSPEKRDGKFHMIDISSIRGVGVNGKSESQASMGIAFGDADDDGDFDLYLTHFAKEYHTYYEQVTPGYWSDKSYPSGLAQPTVPLLGFGTEWCDFDNDGAKELIVTNGHIDDFHQADVAYRMPGQVFRRTTQYRWEECERDDLGGYFQHDHIGRALAIADLDCDGRNDALITHLYEPVAMLMNRTPDPGRFIRFNLQSTRTHRDAIGAIVTVTIQGRRSVAMVTAGDGYMCSNQRTVSFGVGQAESVEEVSVRWPSGQTQAFGSLDSSNEYLLVEGSEAFRY</sequence>
<dbReference type="AlphaFoldDB" id="A0A5B9MAZ3"/>
<dbReference type="InterPro" id="IPR027039">
    <property type="entry name" value="Crtac1"/>
</dbReference>